<dbReference type="InterPro" id="IPR042197">
    <property type="entry name" value="Apaf_helical"/>
</dbReference>
<dbReference type="EnsemblPlants" id="MELO3C024732.2.1">
    <property type="protein sequence ID" value="MELO3C024732.2.1"/>
    <property type="gene ID" value="MELO3C024732.2"/>
</dbReference>
<proteinExistence type="predicted"/>
<reference evidence="1" key="1">
    <citation type="submission" date="2023-03" db="UniProtKB">
        <authorList>
            <consortium name="EnsemblPlants"/>
        </authorList>
    </citation>
    <scope>IDENTIFICATION</scope>
</reference>
<name>A0A9I9DXM0_CUCME</name>
<evidence type="ECO:0000313" key="1">
    <source>
        <dbReference type="EnsemblPlants" id="MELO3C024732.2.1"/>
    </source>
</evidence>
<dbReference type="InterPro" id="IPR027417">
    <property type="entry name" value="P-loop_NTPase"/>
</dbReference>
<dbReference type="PANTHER" id="PTHR23155">
    <property type="entry name" value="DISEASE RESISTANCE PROTEIN RP"/>
    <property type="match status" value="1"/>
</dbReference>
<dbReference type="AlphaFoldDB" id="A0A9I9DXM0"/>
<dbReference type="Gene3D" id="1.10.8.430">
    <property type="entry name" value="Helical domain of apoptotic protease-activating factors"/>
    <property type="match status" value="1"/>
</dbReference>
<dbReference type="PANTHER" id="PTHR23155:SF1188">
    <property type="entry name" value="OS11G0492300 PROTEIN"/>
    <property type="match status" value="1"/>
</dbReference>
<sequence length="90" mass="10196">MITSNLGIIQKELVKKIGGIPLVARVLGRAVKFEGNVERWEKMLKNVLITPLQEENFVLSILKLSVDRLPSSALKQCFSYCSIFPKNFVF</sequence>
<accession>A0A9I9DXM0</accession>
<dbReference type="SUPFAM" id="SSF52540">
    <property type="entry name" value="P-loop containing nucleoside triphosphate hydrolases"/>
    <property type="match status" value="1"/>
</dbReference>
<protein>
    <submittedName>
        <fullName evidence="1">Uncharacterized protein</fullName>
    </submittedName>
</protein>
<dbReference type="GO" id="GO:0098542">
    <property type="term" value="P:defense response to other organism"/>
    <property type="evidence" value="ECO:0007669"/>
    <property type="project" value="TreeGrafter"/>
</dbReference>
<organism evidence="1">
    <name type="scientific">Cucumis melo</name>
    <name type="common">Muskmelon</name>
    <dbReference type="NCBI Taxonomy" id="3656"/>
    <lineage>
        <taxon>Eukaryota</taxon>
        <taxon>Viridiplantae</taxon>
        <taxon>Streptophyta</taxon>
        <taxon>Embryophyta</taxon>
        <taxon>Tracheophyta</taxon>
        <taxon>Spermatophyta</taxon>
        <taxon>Magnoliopsida</taxon>
        <taxon>eudicotyledons</taxon>
        <taxon>Gunneridae</taxon>
        <taxon>Pentapetalae</taxon>
        <taxon>rosids</taxon>
        <taxon>fabids</taxon>
        <taxon>Cucurbitales</taxon>
        <taxon>Cucurbitaceae</taxon>
        <taxon>Benincaseae</taxon>
        <taxon>Cucumis</taxon>
    </lineage>
</organism>
<dbReference type="InterPro" id="IPR044974">
    <property type="entry name" value="Disease_R_plants"/>
</dbReference>
<dbReference type="Gramene" id="MELO3C024732.2.1">
    <property type="protein sequence ID" value="MELO3C024732.2.1"/>
    <property type="gene ID" value="MELO3C024732.2"/>
</dbReference>